<dbReference type="EMBL" id="JBHTMN010000004">
    <property type="protein sequence ID" value="MFD1382289.1"/>
    <property type="molecule type" value="Genomic_DNA"/>
</dbReference>
<evidence type="ECO:0000259" key="4">
    <source>
        <dbReference type="Pfam" id="PF16113"/>
    </source>
</evidence>
<dbReference type="NCBIfam" id="NF004127">
    <property type="entry name" value="PRK05617.1"/>
    <property type="match status" value="1"/>
</dbReference>
<keyword evidence="3 5" id="KW-0378">Hydrolase</keyword>
<sequence length="374" mass="41978">MSQPVEFESLPFGSRFKIGLVRLSSPKSLNALSMDMIALIKLQLELWREDPYVAAIWIEGDGKKGFCAGGNVVDVYRSLADNQDGGAFSYRYFHTEYQLDYLISTYPKPVVCWGHGYVMGGGMGLLMAADYRIVTPSSRLSMPEIKIGLYPDVGASHFLNLLPEHYARFLALTAYQVNATDACELGLATHYVADDVRHLVLEKLANCHLEQLDLERAKLLIANVLHGFSMSDDLPLLKPELQSHEKTIEKLMGGTIENIYQSMRSFVPESDCLKNARENFLTGSPLSAHLILQQLEWGKGQPLQAVFDRETLLSVNCSMSGDFQEGVRALLVDKDKTPHWRYRNVLDVPHTMVASFFQPTRSFSQLSKHGQTLQ</sequence>
<gene>
    <name evidence="5" type="ORF">ACFQ45_02850</name>
</gene>
<dbReference type="SUPFAM" id="SSF52096">
    <property type="entry name" value="ClpP/crotonase"/>
    <property type="match status" value="1"/>
</dbReference>
<dbReference type="PANTHER" id="PTHR43176:SF3">
    <property type="entry name" value="3-HYDROXYISOBUTYRYL-COA HYDROLASE, MITOCHONDRIAL"/>
    <property type="match status" value="1"/>
</dbReference>
<evidence type="ECO:0000313" key="6">
    <source>
        <dbReference type="Proteomes" id="UP001597059"/>
    </source>
</evidence>
<dbReference type="InterPro" id="IPR045004">
    <property type="entry name" value="ECH_dom"/>
</dbReference>
<evidence type="ECO:0000256" key="2">
    <source>
        <dbReference type="ARBA" id="ARBA00011915"/>
    </source>
</evidence>
<evidence type="ECO:0000313" key="5">
    <source>
        <dbReference type="EMBL" id="MFD1382289.1"/>
    </source>
</evidence>
<accession>A0ABW4AXN8</accession>
<organism evidence="5 6">
    <name type="scientific">Rhodanobacter aciditrophus</name>
    <dbReference type="NCBI Taxonomy" id="1623218"/>
    <lineage>
        <taxon>Bacteria</taxon>
        <taxon>Pseudomonadati</taxon>
        <taxon>Pseudomonadota</taxon>
        <taxon>Gammaproteobacteria</taxon>
        <taxon>Lysobacterales</taxon>
        <taxon>Rhodanobacteraceae</taxon>
        <taxon>Rhodanobacter</taxon>
    </lineage>
</organism>
<comment type="catalytic activity">
    <reaction evidence="1">
        <text>3-hydroxy-2-methylpropanoyl-CoA + H2O = 3-hydroxy-2-methylpropanoate + CoA + H(+)</text>
        <dbReference type="Rhea" id="RHEA:20888"/>
        <dbReference type="ChEBI" id="CHEBI:11805"/>
        <dbReference type="ChEBI" id="CHEBI:15377"/>
        <dbReference type="ChEBI" id="CHEBI:15378"/>
        <dbReference type="ChEBI" id="CHEBI:57287"/>
        <dbReference type="ChEBI" id="CHEBI:57340"/>
        <dbReference type="EC" id="3.1.2.4"/>
    </reaction>
</comment>
<dbReference type="Pfam" id="PF16113">
    <property type="entry name" value="ECH_2"/>
    <property type="match status" value="1"/>
</dbReference>
<protein>
    <recommendedName>
        <fullName evidence="2">3-hydroxyisobutyryl-CoA hydrolase</fullName>
        <ecNumber evidence="2">3.1.2.4</ecNumber>
    </recommendedName>
</protein>
<evidence type="ECO:0000256" key="1">
    <source>
        <dbReference type="ARBA" id="ARBA00001709"/>
    </source>
</evidence>
<dbReference type="PANTHER" id="PTHR43176">
    <property type="entry name" value="3-HYDROXYISOBUTYRYL-COA HYDROLASE-RELATED"/>
    <property type="match status" value="1"/>
</dbReference>
<dbReference type="Gene3D" id="3.90.226.10">
    <property type="entry name" value="2-enoyl-CoA Hydratase, Chain A, domain 1"/>
    <property type="match status" value="1"/>
</dbReference>
<dbReference type="GO" id="GO:0016787">
    <property type="term" value="F:hydrolase activity"/>
    <property type="evidence" value="ECO:0007669"/>
    <property type="project" value="UniProtKB-KW"/>
</dbReference>
<feature type="domain" description="Enoyl-CoA hydratase/isomerase" evidence="4">
    <location>
        <begin position="19"/>
        <end position="357"/>
    </location>
</feature>
<dbReference type="RefSeq" id="WP_377365139.1">
    <property type="nucleotide sequence ID" value="NZ_JBHTMN010000004.1"/>
</dbReference>
<dbReference type="Proteomes" id="UP001597059">
    <property type="component" value="Unassembled WGS sequence"/>
</dbReference>
<proteinExistence type="predicted"/>
<dbReference type="CDD" id="cd06558">
    <property type="entry name" value="crotonase-like"/>
    <property type="match status" value="1"/>
</dbReference>
<comment type="caution">
    <text evidence="5">The sequence shown here is derived from an EMBL/GenBank/DDBJ whole genome shotgun (WGS) entry which is preliminary data.</text>
</comment>
<keyword evidence="6" id="KW-1185">Reference proteome</keyword>
<name>A0ABW4AXN8_9GAMM</name>
<evidence type="ECO:0000256" key="3">
    <source>
        <dbReference type="ARBA" id="ARBA00022801"/>
    </source>
</evidence>
<reference evidence="6" key="1">
    <citation type="journal article" date="2019" name="Int. J. Syst. Evol. Microbiol.">
        <title>The Global Catalogue of Microorganisms (GCM) 10K type strain sequencing project: providing services to taxonomists for standard genome sequencing and annotation.</title>
        <authorList>
            <consortium name="The Broad Institute Genomics Platform"/>
            <consortium name="The Broad Institute Genome Sequencing Center for Infectious Disease"/>
            <person name="Wu L."/>
            <person name="Ma J."/>
        </authorList>
    </citation>
    <scope>NUCLEOTIDE SEQUENCE [LARGE SCALE GENOMIC DNA]</scope>
    <source>
        <strain evidence="6">JCM 30774</strain>
    </source>
</reference>
<dbReference type="EC" id="3.1.2.4" evidence="2"/>
<dbReference type="InterPro" id="IPR029045">
    <property type="entry name" value="ClpP/crotonase-like_dom_sf"/>
</dbReference>
<dbReference type="InterPro" id="IPR032259">
    <property type="entry name" value="HIBYL-CoA-H"/>
</dbReference>